<feature type="domain" description="TonB-dependent receptor plug" evidence="19">
    <location>
        <begin position="112"/>
        <end position="210"/>
    </location>
</feature>
<feature type="domain" description="TonB-dependent receptor-like beta-barrel" evidence="18">
    <location>
        <begin position="281"/>
        <end position="739"/>
    </location>
</feature>
<comment type="subcellular location">
    <subcellularLocation>
        <location evidence="1 14">Cell outer membrane</location>
        <topology evidence="1 14">Multi-pass membrane protein</topology>
    </subcellularLocation>
</comment>
<keyword evidence="3 14" id="KW-0813">Transport</keyword>
<sequence length="773" mass="83631">MITPFDRAARRERFSDFPMKRRLSAAALRPFPRPRALQRQLGLGLTVMAAHAAAAPADTPVPAPVPTSEARAGKDAEPAVRVLPTVDVSGSANAGWRARSASVTGRDDASILDTPASVTVVSAARIADQQARTLADVLRNDASINADYTPVGYYGNFTIRGFPLDPASAIRLDGLTLSGEQNVALENKQRVEILKGLAAIDSGVLSPGGIVNFVSKRPENVSSVTAGVDSRGSTSAAVDLGRRFGPDKQFGFRINAAKENLHSYVDDANGRRSFASLAADWNITPRASLQVNAEFQQWIQRSVSGYQLLGGTVVPPAASASKLLGVQPWAKPVTTDALNLNARFDYAFNDDWRAYVTGGRSRTMIDDNVAFAYGCAYVPSCGAGGTSPFFFASNGDFDVYDYRSPGEYRRNDEVRAALAGKFSTGALRHDVLFGVGALHRVVRLSTSVYDYVGSENIYGPDLSFDPSPNSASQSYPQLDAWQVSLFASDKISLGEHWQVLAGGRQVLLRQRAWTSQDGEPTRTDRSKFLPQLALVYKPVAPLTFYGSYSKDLSLGDQAPVRASNAYAFLPPLESNAYEVGAKYDWANRLTLTAAAFTISKPFEFAQPDSTDAGYTFVQRGRERHDGIELGASGRLTERLSLNATLAAIRARAYDSGTPAYEGHQVINVPALRATLNADYAVPGLPGFDLLGGLEYSASRTANEEGSARVPGWIVVNAGARYSTKLGGHRVTARLWVDNLFNRYYWRDAGELQGDAYLFIGAPRTARFSVTYDF</sequence>
<evidence type="ECO:0000259" key="19">
    <source>
        <dbReference type="Pfam" id="PF07715"/>
    </source>
</evidence>
<accession>A0AAW3EZU5</accession>
<comment type="caution">
    <text evidence="20">The sequence shown here is derived from an EMBL/GenBank/DDBJ whole genome shotgun (WGS) entry which is preliminary data.</text>
</comment>
<evidence type="ECO:0000256" key="10">
    <source>
        <dbReference type="ARBA" id="ARBA00023077"/>
    </source>
</evidence>
<dbReference type="AlphaFoldDB" id="A0AAW3EZU5"/>
<evidence type="ECO:0000256" key="17">
    <source>
        <dbReference type="SAM" id="MobiDB-lite"/>
    </source>
</evidence>
<keyword evidence="4 14" id="KW-1134">Transmembrane beta strand</keyword>
<dbReference type="Pfam" id="PF00593">
    <property type="entry name" value="TonB_dep_Rec_b-barrel"/>
    <property type="match status" value="1"/>
</dbReference>
<dbReference type="InterPro" id="IPR039426">
    <property type="entry name" value="TonB-dep_rcpt-like"/>
</dbReference>
<keyword evidence="5" id="KW-0410">Iron transport</keyword>
<dbReference type="SUPFAM" id="SSF56935">
    <property type="entry name" value="Porins"/>
    <property type="match status" value="1"/>
</dbReference>
<dbReference type="GO" id="GO:0038023">
    <property type="term" value="F:signaling receptor activity"/>
    <property type="evidence" value="ECO:0007669"/>
    <property type="project" value="InterPro"/>
</dbReference>
<evidence type="ECO:0000256" key="9">
    <source>
        <dbReference type="ARBA" id="ARBA00023065"/>
    </source>
</evidence>
<dbReference type="InterPro" id="IPR036942">
    <property type="entry name" value="Beta-barrel_TonB_sf"/>
</dbReference>
<evidence type="ECO:0000256" key="13">
    <source>
        <dbReference type="ARBA" id="ARBA00023237"/>
    </source>
</evidence>
<keyword evidence="12 20" id="KW-0675">Receptor</keyword>
<dbReference type="EMBL" id="JPGG01000016">
    <property type="protein sequence ID" value="KGC14174.1"/>
    <property type="molecule type" value="Genomic_DNA"/>
</dbReference>
<evidence type="ECO:0000256" key="1">
    <source>
        <dbReference type="ARBA" id="ARBA00004571"/>
    </source>
</evidence>
<dbReference type="InterPro" id="IPR010917">
    <property type="entry name" value="TonB_rcpt_CS"/>
</dbReference>
<dbReference type="Gene3D" id="2.40.170.20">
    <property type="entry name" value="TonB-dependent receptor, beta-barrel domain"/>
    <property type="match status" value="1"/>
</dbReference>
<keyword evidence="10 16" id="KW-0798">TonB box</keyword>
<keyword evidence="11 14" id="KW-0472">Membrane</keyword>
<gene>
    <name evidence="20" type="ORF">DM48_2543</name>
</gene>
<keyword evidence="7" id="KW-0732">Signal</keyword>
<evidence type="ECO:0000256" key="3">
    <source>
        <dbReference type="ARBA" id="ARBA00022448"/>
    </source>
</evidence>
<protein>
    <submittedName>
        <fullName evidence="20">TonB-dependent siderophore receptor family protein</fullName>
    </submittedName>
</protein>
<evidence type="ECO:0000256" key="2">
    <source>
        <dbReference type="ARBA" id="ARBA00009810"/>
    </source>
</evidence>
<keyword evidence="8" id="KW-0408">Iron</keyword>
<dbReference type="PANTHER" id="PTHR32552:SF83">
    <property type="entry name" value="BLR3904 PROTEIN"/>
    <property type="match status" value="1"/>
</dbReference>
<evidence type="ECO:0000256" key="11">
    <source>
        <dbReference type="ARBA" id="ARBA00023136"/>
    </source>
</evidence>
<dbReference type="InterPro" id="IPR037066">
    <property type="entry name" value="Plug_dom_sf"/>
</dbReference>
<feature type="short sequence motif" description="TonB C-terminal box" evidence="15">
    <location>
        <begin position="756"/>
        <end position="773"/>
    </location>
</feature>
<keyword evidence="9" id="KW-0406">Ion transport</keyword>
<dbReference type="GO" id="GO:0015891">
    <property type="term" value="P:siderophore transport"/>
    <property type="evidence" value="ECO:0007669"/>
    <property type="project" value="InterPro"/>
</dbReference>
<dbReference type="KEGG" id="bgo:BM43_5223"/>
<evidence type="ECO:0000256" key="12">
    <source>
        <dbReference type="ARBA" id="ARBA00023170"/>
    </source>
</evidence>
<dbReference type="GO" id="GO:0015344">
    <property type="term" value="F:siderophore uptake transmembrane transporter activity"/>
    <property type="evidence" value="ECO:0007669"/>
    <property type="project" value="TreeGrafter"/>
</dbReference>
<comment type="similarity">
    <text evidence="2 14 16">Belongs to the TonB-dependent receptor family.</text>
</comment>
<feature type="region of interest" description="Disordered" evidence="17">
    <location>
        <begin position="54"/>
        <end position="76"/>
    </location>
</feature>
<dbReference type="Proteomes" id="UP000029590">
    <property type="component" value="Unassembled WGS sequence"/>
</dbReference>
<evidence type="ECO:0000313" key="20">
    <source>
        <dbReference type="EMBL" id="KGC14174.1"/>
    </source>
</evidence>
<evidence type="ECO:0000256" key="14">
    <source>
        <dbReference type="PROSITE-ProRule" id="PRU01360"/>
    </source>
</evidence>
<dbReference type="PANTHER" id="PTHR32552">
    <property type="entry name" value="FERRICHROME IRON RECEPTOR-RELATED"/>
    <property type="match status" value="1"/>
</dbReference>
<dbReference type="NCBIfam" id="TIGR01783">
    <property type="entry name" value="TonB-siderophor"/>
    <property type="match status" value="1"/>
</dbReference>
<evidence type="ECO:0000256" key="15">
    <source>
        <dbReference type="PROSITE-ProRule" id="PRU10144"/>
    </source>
</evidence>
<evidence type="ECO:0000259" key="18">
    <source>
        <dbReference type="Pfam" id="PF00593"/>
    </source>
</evidence>
<dbReference type="InterPro" id="IPR010105">
    <property type="entry name" value="TonB_sidphr_rcpt"/>
</dbReference>
<evidence type="ECO:0000256" key="7">
    <source>
        <dbReference type="ARBA" id="ARBA00022729"/>
    </source>
</evidence>
<evidence type="ECO:0000256" key="5">
    <source>
        <dbReference type="ARBA" id="ARBA00022496"/>
    </source>
</evidence>
<dbReference type="PROSITE" id="PS01156">
    <property type="entry name" value="TONB_DEPENDENT_REC_2"/>
    <property type="match status" value="1"/>
</dbReference>
<evidence type="ECO:0000256" key="6">
    <source>
        <dbReference type="ARBA" id="ARBA00022692"/>
    </source>
</evidence>
<dbReference type="Pfam" id="PF07715">
    <property type="entry name" value="Plug"/>
    <property type="match status" value="1"/>
</dbReference>
<keyword evidence="6 14" id="KW-0812">Transmembrane</keyword>
<dbReference type="GO" id="GO:0009279">
    <property type="term" value="C:cell outer membrane"/>
    <property type="evidence" value="ECO:0007669"/>
    <property type="project" value="UniProtKB-SubCell"/>
</dbReference>
<name>A0AAW3EZU5_BURGA</name>
<dbReference type="InterPro" id="IPR012910">
    <property type="entry name" value="Plug_dom"/>
</dbReference>
<keyword evidence="13 14" id="KW-0998">Cell outer membrane</keyword>
<evidence type="ECO:0000256" key="16">
    <source>
        <dbReference type="RuleBase" id="RU003357"/>
    </source>
</evidence>
<dbReference type="PROSITE" id="PS52016">
    <property type="entry name" value="TONB_DEPENDENT_REC_3"/>
    <property type="match status" value="1"/>
</dbReference>
<evidence type="ECO:0000313" key="21">
    <source>
        <dbReference type="Proteomes" id="UP000029590"/>
    </source>
</evidence>
<evidence type="ECO:0000256" key="4">
    <source>
        <dbReference type="ARBA" id="ARBA00022452"/>
    </source>
</evidence>
<dbReference type="Gene3D" id="2.170.130.10">
    <property type="entry name" value="TonB-dependent receptor, plug domain"/>
    <property type="match status" value="1"/>
</dbReference>
<reference evidence="20 21" key="1">
    <citation type="submission" date="2014-04" db="EMBL/GenBank/DDBJ databases">
        <authorList>
            <person name="Bishop-Lilly K.A."/>
            <person name="Broomall S.M."/>
            <person name="Chain P.S."/>
            <person name="Chertkov O."/>
            <person name="Coyne S.R."/>
            <person name="Daligault H.E."/>
            <person name="Davenport K.W."/>
            <person name="Erkkila T."/>
            <person name="Frey K.G."/>
            <person name="Gibbons H.S."/>
            <person name="Gu W."/>
            <person name="Jaissle J."/>
            <person name="Johnson S.L."/>
            <person name="Koroleva G.I."/>
            <person name="Ladner J.T."/>
            <person name="Lo C.-C."/>
            <person name="Minogue T.D."/>
            <person name="Munk C."/>
            <person name="Palacios G.F."/>
            <person name="Redden C.L."/>
            <person name="Rosenzweig C.N."/>
            <person name="Scholz M.B."/>
            <person name="Teshima H."/>
            <person name="Xu Y."/>
        </authorList>
    </citation>
    <scope>NUCLEOTIDE SEQUENCE [LARGE SCALE GENOMIC DNA]</scope>
    <source>
        <strain evidence="21">gladioli</strain>
    </source>
</reference>
<organism evidence="20 21">
    <name type="scientific">Burkholderia gladioli</name>
    <name type="common">Pseudomonas marginata</name>
    <name type="synonym">Phytomonas marginata</name>
    <dbReference type="NCBI Taxonomy" id="28095"/>
    <lineage>
        <taxon>Bacteria</taxon>
        <taxon>Pseudomonadati</taxon>
        <taxon>Pseudomonadota</taxon>
        <taxon>Betaproteobacteria</taxon>
        <taxon>Burkholderiales</taxon>
        <taxon>Burkholderiaceae</taxon>
        <taxon>Burkholderia</taxon>
    </lineage>
</organism>
<dbReference type="InterPro" id="IPR000531">
    <property type="entry name" value="Beta-barrel_TonB"/>
</dbReference>
<dbReference type="CDD" id="cd01347">
    <property type="entry name" value="ligand_gated_channel"/>
    <property type="match status" value="1"/>
</dbReference>
<evidence type="ECO:0000256" key="8">
    <source>
        <dbReference type="ARBA" id="ARBA00023004"/>
    </source>
</evidence>
<proteinExistence type="inferred from homology"/>